<protein>
    <submittedName>
        <fullName evidence="2">(northern house mosquito) hypothetical protein</fullName>
    </submittedName>
</protein>
<name>A0A8D8HXK4_CULPI</name>
<accession>A0A8D8HXK4</accession>
<evidence type="ECO:0000256" key="1">
    <source>
        <dbReference type="SAM" id="Phobius"/>
    </source>
</evidence>
<keyword evidence="1" id="KW-1133">Transmembrane helix</keyword>
<evidence type="ECO:0000313" key="2">
    <source>
        <dbReference type="EMBL" id="CAG6543605.1"/>
    </source>
</evidence>
<keyword evidence="1" id="KW-0472">Membrane</keyword>
<keyword evidence="1" id="KW-0812">Transmembrane</keyword>
<sequence>MRPQQYKNGDCCSGVVVATMARTVNGWGSATERSVRQRRRPRRHDLGFMAGLVALLVATVVAATGLMGAGASRVFVRRENNVQSCRNREGKKLVFAVSKGKFANRSGEK</sequence>
<reference evidence="2" key="1">
    <citation type="submission" date="2021-05" db="EMBL/GenBank/DDBJ databases">
        <authorList>
            <person name="Alioto T."/>
            <person name="Alioto T."/>
            <person name="Gomez Garrido J."/>
        </authorList>
    </citation>
    <scope>NUCLEOTIDE SEQUENCE</scope>
</reference>
<proteinExistence type="predicted"/>
<dbReference type="EMBL" id="HBUE01335651">
    <property type="protein sequence ID" value="CAG6595731.1"/>
    <property type="molecule type" value="Transcribed_RNA"/>
</dbReference>
<organism evidence="2">
    <name type="scientific">Culex pipiens</name>
    <name type="common">House mosquito</name>
    <dbReference type="NCBI Taxonomy" id="7175"/>
    <lineage>
        <taxon>Eukaryota</taxon>
        <taxon>Metazoa</taxon>
        <taxon>Ecdysozoa</taxon>
        <taxon>Arthropoda</taxon>
        <taxon>Hexapoda</taxon>
        <taxon>Insecta</taxon>
        <taxon>Pterygota</taxon>
        <taxon>Neoptera</taxon>
        <taxon>Endopterygota</taxon>
        <taxon>Diptera</taxon>
        <taxon>Nematocera</taxon>
        <taxon>Culicoidea</taxon>
        <taxon>Culicidae</taxon>
        <taxon>Culicinae</taxon>
        <taxon>Culicini</taxon>
        <taxon>Culex</taxon>
        <taxon>Culex</taxon>
    </lineage>
</organism>
<dbReference type="AlphaFoldDB" id="A0A8D8HXK4"/>
<feature type="transmembrane region" description="Helical" evidence="1">
    <location>
        <begin position="46"/>
        <end position="69"/>
    </location>
</feature>
<dbReference type="EMBL" id="HBUE01228884">
    <property type="protein sequence ID" value="CAG6543605.1"/>
    <property type="molecule type" value="Transcribed_RNA"/>
</dbReference>